<keyword evidence="1" id="KW-0808">Transferase</keyword>
<dbReference type="SUPFAM" id="SSF52540">
    <property type="entry name" value="P-loop containing nucleoside triphosphate hydrolases"/>
    <property type="match status" value="1"/>
</dbReference>
<dbReference type="Proteomes" id="UP001596524">
    <property type="component" value="Unassembled WGS sequence"/>
</dbReference>
<gene>
    <name evidence="1" type="ORF">ACFQO6_20945</name>
</gene>
<dbReference type="EMBL" id="JBHTCH010000026">
    <property type="protein sequence ID" value="MFC7362749.1"/>
    <property type="molecule type" value="Genomic_DNA"/>
</dbReference>
<reference evidence="2" key="1">
    <citation type="journal article" date="2019" name="Int. J. Syst. Evol. Microbiol.">
        <title>The Global Catalogue of Microorganisms (GCM) 10K type strain sequencing project: providing services to taxonomists for standard genome sequencing and annotation.</title>
        <authorList>
            <consortium name="The Broad Institute Genomics Platform"/>
            <consortium name="The Broad Institute Genome Sequencing Center for Infectious Disease"/>
            <person name="Wu L."/>
            <person name="Ma J."/>
        </authorList>
    </citation>
    <scope>NUCLEOTIDE SEQUENCE [LARGE SCALE GENOMIC DNA]</scope>
    <source>
        <strain evidence="2">FCH27</strain>
    </source>
</reference>
<organism evidence="1 2">
    <name type="scientific">Nocardioides astragali</name>
    <dbReference type="NCBI Taxonomy" id="1776736"/>
    <lineage>
        <taxon>Bacteria</taxon>
        <taxon>Bacillati</taxon>
        <taxon>Actinomycetota</taxon>
        <taxon>Actinomycetes</taxon>
        <taxon>Propionibacteriales</taxon>
        <taxon>Nocardioidaceae</taxon>
        <taxon>Nocardioides</taxon>
    </lineage>
</organism>
<dbReference type="InterPro" id="IPR027417">
    <property type="entry name" value="P-loop_NTPase"/>
</dbReference>
<name>A0ABW2NA61_9ACTN</name>
<protein>
    <submittedName>
        <fullName evidence="1">Nucleoside kinase</fullName>
    </submittedName>
</protein>
<evidence type="ECO:0000313" key="2">
    <source>
        <dbReference type="Proteomes" id="UP001596524"/>
    </source>
</evidence>
<keyword evidence="2" id="KW-1185">Reference proteome</keyword>
<keyword evidence="1" id="KW-0418">Kinase</keyword>
<proteinExistence type="predicted"/>
<comment type="caution">
    <text evidence="1">The sequence shown here is derived from an EMBL/GenBank/DDBJ whole genome shotgun (WGS) entry which is preliminary data.</text>
</comment>
<sequence length="176" mass="19320">MGVWNFLVEGVSSTGKTSVCAELRLRGHHAVNGDTDLAFQGHPGTGEPTSGERSHWHHLWRVDDVRVLAADRSHRFTFFCGGSRNVHQFLDVFDGVFVLTIDADTLAERLDGRSGDEFGALPEERELVLRLHLTGEDTPAGGIPVDATASLEHVVDEILERARAIADREEAPGRDD</sequence>
<dbReference type="GO" id="GO:0016301">
    <property type="term" value="F:kinase activity"/>
    <property type="evidence" value="ECO:0007669"/>
    <property type="project" value="UniProtKB-KW"/>
</dbReference>
<evidence type="ECO:0000313" key="1">
    <source>
        <dbReference type="EMBL" id="MFC7362749.1"/>
    </source>
</evidence>
<dbReference type="Gene3D" id="3.40.50.300">
    <property type="entry name" value="P-loop containing nucleotide triphosphate hydrolases"/>
    <property type="match status" value="1"/>
</dbReference>
<accession>A0ABW2NA61</accession>
<dbReference type="RefSeq" id="WP_255889993.1">
    <property type="nucleotide sequence ID" value="NZ_JAFMZM010000002.1"/>
</dbReference>